<accession>A0A4Q6XTY6</accession>
<feature type="region of interest" description="Disordered" evidence="1">
    <location>
        <begin position="1"/>
        <end position="23"/>
    </location>
</feature>
<dbReference type="OrthoDB" id="7452585at2"/>
<protein>
    <submittedName>
        <fullName evidence="2">CopG family transcriptional regulator</fullName>
    </submittedName>
</protein>
<feature type="compositionally biased region" description="Basic and acidic residues" evidence="1">
    <location>
        <begin position="1"/>
        <end position="18"/>
    </location>
</feature>
<sequence>MNASNEDIKKSERGRPKVDSTPIMVRMGGDELGKVDAWIAANGPPYVSRPEAIRRLVEKALG</sequence>
<dbReference type="EMBL" id="SGIS01000019">
    <property type="protein sequence ID" value="RZF64003.1"/>
    <property type="molecule type" value="Genomic_DNA"/>
</dbReference>
<keyword evidence="3" id="KW-1185">Reference proteome</keyword>
<evidence type="ECO:0000256" key="1">
    <source>
        <dbReference type="SAM" id="MobiDB-lite"/>
    </source>
</evidence>
<dbReference type="Proteomes" id="UP000292085">
    <property type="component" value="Unassembled WGS sequence"/>
</dbReference>
<gene>
    <name evidence="2" type="ORF">EWE75_13585</name>
</gene>
<name>A0A4Q6XTY6_9SPHN</name>
<evidence type="ECO:0000313" key="2">
    <source>
        <dbReference type="EMBL" id="RZF64003.1"/>
    </source>
</evidence>
<reference evidence="2 3" key="1">
    <citation type="submission" date="2019-02" db="EMBL/GenBank/DDBJ databases">
        <authorList>
            <person name="Li Y."/>
        </authorList>
    </citation>
    <scope>NUCLEOTIDE SEQUENCE [LARGE SCALE GENOMIC DNA]</scope>
    <source>
        <strain evidence="2 3">3-7</strain>
    </source>
</reference>
<organism evidence="2 3">
    <name type="scientific">Sphingomonas populi</name>
    <dbReference type="NCBI Taxonomy" id="2484750"/>
    <lineage>
        <taxon>Bacteria</taxon>
        <taxon>Pseudomonadati</taxon>
        <taxon>Pseudomonadota</taxon>
        <taxon>Alphaproteobacteria</taxon>
        <taxon>Sphingomonadales</taxon>
        <taxon>Sphingomonadaceae</taxon>
        <taxon>Sphingomonas</taxon>
    </lineage>
</organism>
<comment type="caution">
    <text evidence="2">The sequence shown here is derived from an EMBL/GenBank/DDBJ whole genome shotgun (WGS) entry which is preliminary data.</text>
</comment>
<dbReference type="RefSeq" id="WP_130158349.1">
    <property type="nucleotide sequence ID" value="NZ_SGIS01000019.1"/>
</dbReference>
<evidence type="ECO:0000313" key="3">
    <source>
        <dbReference type="Proteomes" id="UP000292085"/>
    </source>
</evidence>
<proteinExistence type="predicted"/>
<dbReference type="AlphaFoldDB" id="A0A4Q6XTY6"/>